<dbReference type="VEuPathDB" id="FungiDB:NEUTE1DRAFT_110611"/>
<proteinExistence type="predicted"/>
<dbReference type="InterPro" id="IPR036770">
    <property type="entry name" value="Ankyrin_rpt-contain_sf"/>
</dbReference>
<accession>F8MR72</accession>
<feature type="compositionally biased region" description="Polar residues" evidence="4">
    <location>
        <begin position="346"/>
        <end position="360"/>
    </location>
</feature>
<evidence type="ECO:0000256" key="3">
    <source>
        <dbReference type="PROSITE-ProRule" id="PRU00023"/>
    </source>
</evidence>
<evidence type="ECO:0000313" key="5">
    <source>
        <dbReference type="EMBL" id="EGO56031.1"/>
    </source>
</evidence>
<dbReference type="PANTHER" id="PTHR24201">
    <property type="entry name" value="ANK_REP_REGION DOMAIN-CONTAINING PROTEIN"/>
    <property type="match status" value="1"/>
</dbReference>
<dbReference type="SUPFAM" id="SSF48403">
    <property type="entry name" value="Ankyrin repeat"/>
    <property type="match status" value="1"/>
</dbReference>
<dbReference type="GO" id="GO:0005634">
    <property type="term" value="C:nucleus"/>
    <property type="evidence" value="ECO:0007669"/>
    <property type="project" value="TreeGrafter"/>
</dbReference>
<organism evidence="5 6">
    <name type="scientific">Neurospora tetrasperma (strain FGSC 2508 / ATCC MYA-4615 / P0657)</name>
    <dbReference type="NCBI Taxonomy" id="510951"/>
    <lineage>
        <taxon>Eukaryota</taxon>
        <taxon>Fungi</taxon>
        <taxon>Dikarya</taxon>
        <taxon>Ascomycota</taxon>
        <taxon>Pezizomycotina</taxon>
        <taxon>Sordariomycetes</taxon>
        <taxon>Sordariomycetidae</taxon>
        <taxon>Sordariales</taxon>
        <taxon>Sordariaceae</taxon>
        <taxon>Neurospora</taxon>
    </lineage>
</organism>
<dbReference type="EMBL" id="GL891305">
    <property type="protein sequence ID" value="EGO56031.1"/>
    <property type="molecule type" value="Genomic_DNA"/>
</dbReference>
<dbReference type="InterPro" id="IPR002110">
    <property type="entry name" value="Ankyrin_rpt"/>
</dbReference>
<dbReference type="OrthoDB" id="194358at2759"/>
<feature type="region of interest" description="Disordered" evidence="4">
    <location>
        <begin position="433"/>
        <end position="462"/>
    </location>
</feature>
<evidence type="ECO:0000313" key="6">
    <source>
        <dbReference type="Proteomes" id="UP000008065"/>
    </source>
</evidence>
<evidence type="ECO:0000256" key="1">
    <source>
        <dbReference type="ARBA" id="ARBA00022737"/>
    </source>
</evidence>
<keyword evidence="2 3" id="KW-0040">ANK repeat</keyword>
<protein>
    <submittedName>
        <fullName evidence="5">Uncharacterized protein</fullName>
    </submittedName>
</protein>
<feature type="repeat" description="ANK" evidence="3">
    <location>
        <begin position="567"/>
        <end position="599"/>
    </location>
</feature>
<evidence type="ECO:0000256" key="4">
    <source>
        <dbReference type="SAM" id="MobiDB-lite"/>
    </source>
</evidence>
<dbReference type="Pfam" id="PF00023">
    <property type="entry name" value="Ank"/>
    <property type="match status" value="1"/>
</dbReference>
<dbReference type="PROSITE" id="PS50088">
    <property type="entry name" value="ANK_REPEAT"/>
    <property type="match status" value="1"/>
</dbReference>
<dbReference type="Proteomes" id="UP000008065">
    <property type="component" value="Unassembled WGS sequence"/>
</dbReference>
<feature type="region of interest" description="Disordered" evidence="4">
    <location>
        <begin position="1"/>
        <end position="22"/>
    </location>
</feature>
<sequence>MSSLENSSSKPSPGGTRIGWPPQWTLSRSRKLARLYVYTTLSIGRIIKVLGDDLFAPRKNSAQKTVHKMLDHDPRHLRPESRVEMDQRIDSLSKSTIRKRTPGNITSRLHPTSEVQRRISDCSTLYAEKVCTLLDNFTIASGSDLEHIQRHSWLAESCEFPVTDIGAVGVSPTPGFAVPGDFLTAHTLNCAELRASGHGSGTCWCAIVAETTREEGSWLIPTGEIRDKVSDLVRNPSPEAGNALGFTNTANQTFLHVLSPEWFTNVPSASSSLQRLLDVVRPSNPDIFHVTDVYGRTFFHRAASLVADREVLTDILAYCNIPILLSRDAFGFDPVADVQPDPTVLQPESTIHRSPTSYSPRQLPIGSSMPYRVPSPSVSVSGIPSRADEGPFLAYHARLIRIIHSAYPNPLVEDSEGRNGLHCLAEAIINQQSMDKQRSALSTTSSSRPHRRSTHSSLSSELTPIHIIQSTGHTSHPSPVTSTFEIVTENEDPLPSRLRHLRSLLHPSSEHNAVGVSPNAYDKSGFTPLMAFMQHIPDHEDDKSRTLQSILETLIRGGASIEARNRRGETPLLMAARLGRKTALSVLLEQGANMRAKDRWGRGVLEVLDWGVLECNGSASKTQEESLTGREKGIKEREELALYARLEACRDLLTRRMVRGVGYVSEKEEDGMGVVGEWRVQGRLETDAEEREQQIIIHNRTTPSAYWSGPHYRYHTVWVYFHSTVLCGVYAQFVSMYCRAMIH</sequence>
<dbReference type="AlphaFoldDB" id="F8MR72"/>
<feature type="compositionally biased region" description="Low complexity" evidence="4">
    <location>
        <begin position="1"/>
        <end position="12"/>
    </location>
</feature>
<dbReference type="KEGG" id="nte:NEUTE1DRAFT110611"/>
<dbReference type="InterPro" id="IPR050776">
    <property type="entry name" value="Ank_Repeat/CDKN_Inhibitor"/>
</dbReference>
<gene>
    <name evidence="5" type="ORF">NEUTE1DRAFT_110611</name>
</gene>
<keyword evidence="6" id="KW-1185">Reference proteome</keyword>
<dbReference type="SMART" id="SM00248">
    <property type="entry name" value="ANK"/>
    <property type="match status" value="3"/>
</dbReference>
<name>F8MR72_NEUT8</name>
<dbReference type="HOGENOM" id="CLU_007446_0_0_1"/>
<reference evidence="6" key="1">
    <citation type="journal article" date="2011" name="Genetics">
        <title>Massive changes in genome architecture accompany the transition to self-fertility in the filamentous fungus Neurospora tetrasperma.</title>
        <authorList>
            <person name="Ellison C.E."/>
            <person name="Stajich J.E."/>
            <person name="Jacobson D.J."/>
            <person name="Natvig D.O."/>
            <person name="Lapidus A."/>
            <person name="Foster B."/>
            <person name="Aerts A."/>
            <person name="Riley R."/>
            <person name="Lindquist E.A."/>
            <person name="Grigoriev I.V."/>
            <person name="Taylor J.W."/>
        </authorList>
    </citation>
    <scope>NUCLEOTIDE SEQUENCE [LARGE SCALE GENOMIC DNA]</scope>
    <source>
        <strain evidence="6">FGSC 2508 / P0657</strain>
    </source>
</reference>
<dbReference type="PANTHER" id="PTHR24201:SF2">
    <property type="entry name" value="ANKYRIN REPEAT DOMAIN-CONTAINING PROTEIN 42"/>
    <property type="match status" value="1"/>
</dbReference>
<dbReference type="RefSeq" id="XP_009851676.1">
    <property type="nucleotide sequence ID" value="XM_009853374.1"/>
</dbReference>
<evidence type="ECO:0000256" key="2">
    <source>
        <dbReference type="ARBA" id="ARBA00023043"/>
    </source>
</evidence>
<dbReference type="Gene3D" id="1.25.40.20">
    <property type="entry name" value="Ankyrin repeat-containing domain"/>
    <property type="match status" value="1"/>
</dbReference>
<dbReference type="GeneID" id="20822531"/>
<keyword evidence="1" id="KW-0677">Repeat</keyword>
<feature type="region of interest" description="Disordered" evidence="4">
    <location>
        <begin position="343"/>
        <end position="370"/>
    </location>
</feature>
<dbReference type="PROSITE" id="PS50297">
    <property type="entry name" value="ANK_REP_REGION"/>
    <property type="match status" value="1"/>
</dbReference>